<dbReference type="InterPro" id="IPR012902">
    <property type="entry name" value="N_methyl_site"/>
</dbReference>
<reference evidence="3 4" key="1">
    <citation type="submission" date="2017-02" db="EMBL/GenBank/DDBJ databases">
        <title>Pseudoalteromonas ulvae TC14 Genome.</title>
        <authorList>
            <person name="Molmeret M."/>
        </authorList>
    </citation>
    <scope>NUCLEOTIDE SEQUENCE [LARGE SCALE GENOMIC DNA]</scope>
    <source>
        <strain evidence="3">TC14</strain>
    </source>
</reference>
<dbReference type="InterPro" id="IPR000983">
    <property type="entry name" value="Bac_GSPG_pilin"/>
</dbReference>
<evidence type="ECO:0000256" key="2">
    <source>
        <dbReference type="SAM" id="Phobius"/>
    </source>
</evidence>
<protein>
    <submittedName>
        <fullName evidence="3">Prepilin-type cleavage/methylation domain-containing protein</fullName>
    </submittedName>
</protein>
<dbReference type="EMBL" id="MWPV01000001">
    <property type="protein sequence ID" value="OUL59414.1"/>
    <property type="molecule type" value="Genomic_DNA"/>
</dbReference>
<keyword evidence="2" id="KW-0472">Membrane</keyword>
<dbReference type="Pfam" id="PF16732">
    <property type="entry name" value="ComP_DUS"/>
    <property type="match status" value="1"/>
</dbReference>
<dbReference type="Gene3D" id="3.30.700.10">
    <property type="entry name" value="Glycoprotein, Type 4 Pilin"/>
    <property type="match status" value="1"/>
</dbReference>
<keyword evidence="4" id="KW-1185">Reference proteome</keyword>
<feature type="transmembrane region" description="Helical" evidence="2">
    <location>
        <begin position="6"/>
        <end position="26"/>
    </location>
</feature>
<keyword evidence="2" id="KW-0812">Transmembrane</keyword>
<dbReference type="OrthoDB" id="5296638at2"/>
<gene>
    <name evidence="3" type="ORF">B1199_03855</name>
</gene>
<dbReference type="PRINTS" id="PR00813">
    <property type="entry name" value="BCTERIALGSPG"/>
</dbReference>
<dbReference type="SUPFAM" id="SSF54523">
    <property type="entry name" value="Pili subunits"/>
    <property type="match status" value="1"/>
</dbReference>
<dbReference type="PANTHER" id="PTHR30093:SF47">
    <property type="entry name" value="TYPE IV PILUS NON-CORE MINOR PILIN PILE"/>
    <property type="match status" value="1"/>
</dbReference>
<dbReference type="PANTHER" id="PTHR30093">
    <property type="entry name" value="GENERAL SECRETION PATHWAY PROTEIN G"/>
    <property type="match status" value="1"/>
</dbReference>
<dbReference type="GO" id="GO:0043683">
    <property type="term" value="P:type IV pilus assembly"/>
    <property type="evidence" value="ECO:0007669"/>
    <property type="project" value="InterPro"/>
</dbReference>
<name>A0A244CV35_PSEDV</name>
<dbReference type="GO" id="GO:0015628">
    <property type="term" value="P:protein secretion by the type II secretion system"/>
    <property type="evidence" value="ECO:0007669"/>
    <property type="project" value="InterPro"/>
</dbReference>
<dbReference type="NCBIfam" id="TIGR02532">
    <property type="entry name" value="IV_pilin_GFxxxE"/>
    <property type="match status" value="1"/>
</dbReference>
<dbReference type="GO" id="GO:0015627">
    <property type="term" value="C:type II protein secretion system complex"/>
    <property type="evidence" value="ECO:0007669"/>
    <property type="project" value="InterPro"/>
</dbReference>
<evidence type="ECO:0000313" key="3">
    <source>
        <dbReference type="EMBL" id="OUL59414.1"/>
    </source>
</evidence>
<dbReference type="InterPro" id="IPR045584">
    <property type="entry name" value="Pilin-like"/>
</dbReference>
<evidence type="ECO:0000313" key="4">
    <source>
        <dbReference type="Proteomes" id="UP000194841"/>
    </source>
</evidence>
<accession>A0A244CV35</accession>
<keyword evidence="2" id="KW-1133">Transmembrane helix</keyword>
<sequence>MKQRGFTLIEVMISVVIVGILLAIAIPNYSDYVKRGARTEAKTALLDIANKQEQFYVDNHQYTATLSNLGVASTSETGLYTISVATASSDTEFTVTATAASGIALKDDECKTFTITQTGAKGYTGSGPCW</sequence>
<dbReference type="RefSeq" id="WP_086742806.1">
    <property type="nucleotide sequence ID" value="NZ_MWPV01000001.1"/>
</dbReference>
<proteinExistence type="predicted"/>
<dbReference type="Pfam" id="PF07963">
    <property type="entry name" value="N_methyl"/>
    <property type="match status" value="1"/>
</dbReference>
<comment type="caution">
    <text evidence="3">The sequence shown here is derived from an EMBL/GenBank/DDBJ whole genome shotgun (WGS) entry which is preliminary data.</text>
</comment>
<dbReference type="Proteomes" id="UP000194841">
    <property type="component" value="Unassembled WGS sequence"/>
</dbReference>
<evidence type="ECO:0000256" key="1">
    <source>
        <dbReference type="ARBA" id="ARBA00022481"/>
    </source>
</evidence>
<organism evidence="3 4">
    <name type="scientific">Pseudoalteromonas ulvae</name>
    <dbReference type="NCBI Taxonomy" id="107327"/>
    <lineage>
        <taxon>Bacteria</taxon>
        <taxon>Pseudomonadati</taxon>
        <taxon>Pseudomonadota</taxon>
        <taxon>Gammaproteobacteria</taxon>
        <taxon>Alteromonadales</taxon>
        <taxon>Pseudoalteromonadaceae</taxon>
        <taxon>Pseudoalteromonas</taxon>
    </lineage>
</organism>
<dbReference type="InterPro" id="IPR031982">
    <property type="entry name" value="PilE-like"/>
</dbReference>
<dbReference type="AlphaFoldDB" id="A0A244CV35"/>
<dbReference type="PROSITE" id="PS00409">
    <property type="entry name" value="PROKAR_NTER_METHYL"/>
    <property type="match status" value="1"/>
</dbReference>
<keyword evidence="1" id="KW-0488">Methylation</keyword>